<evidence type="ECO:0000256" key="2">
    <source>
        <dbReference type="ARBA" id="ARBA00022679"/>
    </source>
</evidence>
<evidence type="ECO:0000313" key="5">
    <source>
        <dbReference type="EMBL" id="BCI63231.1"/>
    </source>
</evidence>
<dbReference type="Pfam" id="PF13477">
    <property type="entry name" value="Glyco_trans_4_2"/>
    <property type="match status" value="1"/>
</dbReference>
<evidence type="ECO:0000256" key="1">
    <source>
        <dbReference type="ARBA" id="ARBA00022676"/>
    </source>
</evidence>
<dbReference type="InterPro" id="IPR001296">
    <property type="entry name" value="Glyco_trans_1"/>
</dbReference>
<dbReference type="Proteomes" id="UP000594042">
    <property type="component" value="Chromosome"/>
</dbReference>
<protein>
    <recommendedName>
        <fullName evidence="7">Glycosyl transferase family 1</fullName>
    </recommendedName>
</protein>
<proteinExistence type="predicted"/>
<gene>
    <name evidence="5" type="ORF">Cop2CBH44_15840</name>
</gene>
<dbReference type="Pfam" id="PF00534">
    <property type="entry name" value="Glycos_transf_1"/>
    <property type="match status" value="1"/>
</dbReference>
<evidence type="ECO:0000259" key="3">
    <source>
        <dbReference type="Pfam" id="PF00534"/>
    </source>
</evidence>
<sequence length="389" mass="43803">MSNVLEVINLFLSAENFIGPQFRYLNEKGANMHLICSPAERLDAFAKEQGIAYKSVVLERQLSPFKDLKALIAICKYIRKNKIDVIVGHQVKGRLLSVLAGKIMGVPKIVIFAHGALFETSRGLKRKLLLWESKFESFCADYVVCVSRSVSQVRLREKIDVIDKQVILGKGTCGGIDTQNKFNPERISDDDKKRLKRQLQISDSDIVIGFCGRLVKDKGVIELVEGFKLLKEKYPHLSFKLLVVGPLEKRDSIPLELVEYMRASQDIVFTGFVDGNMELYYSIMSLLILPSYREGFPTAVLEASAMGKPILTSRKTGCIDSIIDGKTGFYIDISPSGICCGVEKLLDADLRREMGTNAREWVVENFDHKKVWPYIEKLLIGEKNGKTIE</sequence>
<evidence type="ECO:0008006" key="7">
    <source>
        <dbReference type="Google" id="ProtNLM"/>
    </source>
</evidence>
<dbReference type="KEGG" id="copr:Cop2CBH44_15840"/>
<keyword evidence="2" id="KW-0808">Transferase</keyword>
<feature type="domain" description="Glycosyl transferase family 1" evidence="3">
    <location>
        <begin position="191"/>
        <end position="361"/>
    </location>
</feature>
<keyword evidence="1" id="KW-0328">Glycosyltransferase</keyword>
<dbReference type="GO" id="GO:0016757">
    <property type="term" value="F:glycosyltransferase activity"/>
    <property type="evidence" value="ECO:0007669"/>
    <property type="project" value="UniProtKB-KW"/>
</dbReference>
<keyword evidence="6" id="KW-1185">Reference proteome</keyword>
<dbReference type="AlphaFoldDB" id="A0A7G1HXI4"/>
<dbReference type="RefSeq" id="WP_200755858.1">
    <property type="nucleotide sequence ID" value="NZ_AP023322.1"/>
</dbReference>
<accession>A0A7G1HXI4</accession>
<dbReference type="PANTHER" id="PTHR12526">
    <property type="entry name" value="GLYCOSYLTRANSFERASE"/>
    <property type="match status" value="1"/>
</dbReference>
<organism evidence="5 6">
    <name type="scientific">Coprobacter secundus subsp. similis</name>
    <dbReference type="NCBI Taxonomy" id="2751153"/>
    <lineage>
        <taxon>Bacteria</taxon>
        <taxon>Pseudomonadati</taxon>
        <taxon>Bacteroidota</taxon>
        <taxon>Bacteroidia</taxon>
        <taxon>Bacteroidales</taxon>
        <taxon>Barnesiellaceae</taxon>
        <taxon>Coprobacter</taxon>
    </lineage>
</organism>
<dbReference type="SUPFAM" id="SSF53756">
    <property type="entry name" value="UDP-Glycosyltransferase/glycogen phosphorylase"/>
    <property type="match status" value="1"/>
</dbReference>
<dbReference type="InterPro" id="IPR028098">
    <property type="entry name" value="Glyco_trans_4-like_N"/>
</dbReference>
<evidence type="ECO:0000259" key="4">
    <source>
        <dbReference type="Pfam" id="PF13477"/>
    </source>
</evidence>
<dbReference type="Gene3D" id="3.40.50.2000">
    <property type="entry name" value="Glycogen Phosphorylase B"/>
    <property type="match status" value="2"/>
</dbReference>
<dbReference type="EMBL" id="AP023322">
    <property type="protein sequence ID" value="BCI63231.1"/>
    <property type="molecule type" value="Genomic_DNA"/>
</dbReference>
<reference evidence="6" key="1">
    <citation type="submission" date="2020-07" db="EMBL/GenBank/DDBJ databases">
        <title>Complete genome sequencing of Coprobacter sp. strain 2CBH44.</title>
        <authorList>
            <person name="Sakamoto M."/>
            <person name="Murakami T."/>
            <person name="Mori H."/>
        </authorList>
    </citation>
    <scope>NUCLEOTIDE SEQUENCE [LARGE SCALE GENOMIC DNA]</scope>
    <source>
        <strain evidence="6">2CBH44</strain>
    </source>
</reference>
<evidence type="ECO:0000313" key="6">
    <source>
        <dbReference type="Proteomes" id="UP000594042"/>
    </source>
</evidence>
<feature type="domain" description="Glycosyltransferase subfamily 4-like N-terminal" evidence="4">
    <location>
        <begin position="17"/>
        <end position="127"/>
    </location>
</feature>
<dbReference type="PANTHER" id="PTHR12526:SF629">
    <property type="entry name" value="TEICHURONIC ACID BIOSYNTHESIS GLYCOSYLTRANSFERASE TUAH-RELATED"/>
    <property type="match status" value="1"/>
</dbReference>
<name>A0A7G1HXI4_9BACT</name>
<dbReference type="CDD" id="cd03808">
    <property type="entry name" value="GT4_CapM-like"/>
    <property type="match status" value="1"/>
</dbReference>